<name>A0ACC2DE00_DIPCM</name>
<accession>A0ACC2DE00</accession>
<dbReference type="Proteomes" id="UP001162992">
    <property type="component" value="Chromosome 6"/>
</dbReference>
<organism evidence="1 2">
    <name type="scientific">Diphasiastrum complanatum</name>
    <name type="common">Issler's clubmoss</name>
    <name type="synonym">Lycopodium complanatum</name>
    <dbReference type="NCBI Taxonomy" id="34168"/>
    <lineage>
        <taxon>Eukaryota</taxon>
        <taxon>Viridiplantae</taxon>
        <taxon>Streptophyta</taxon>
        <taxon>Embryophyta</taxon>
        <taxon>Tracheophyta</taxon>
        <taxon>Lycopodiopsida</taxon>
        <taxon>Lycopodiales</taxon>
        <taxon>Lycopodiaceae</taxon>
        <taxon>Lycopodioideae</taxon>
        <taxon>Diphasiastrum</taxon>
    </lineage>
</organism>
<reference evidence="2" key="1">
    <citation type="journal article" date="2024" name="Proc. Natl. Acad. Sci. U.S.A.">
        <title>Extraordinary preservation of gene collinearity over three hundred million years revealed in homosporous lycophytes.</title>
        <authorList>
            <person name="Li C."/>
            <person name="Wickell D."/>
            <person name="Kuo L.Y."/>
            <person name="Chen X."/>
            <person name="Nie B."/>
            <person name="Liao X."/>
            <person name="Peng D."/>
            <person name="Ji J."/>
            <person name="Jenkins J."/>
            <person name="Williams M."/>
            <person name="Shu S."/>
            <person name="Plott C."/>
            <person name="Barry K."/>
            <person name="Rajasekar S."/>
            <person name="Grimwood J."/>
            <person name="Han X."/>
            <person name="Sun S."/>
            <person name="Hou Z."/>
            <person name="He W."/>
            <person name="Dai G."/>
            <person name="Sun C."/>
            <person name="Schmutz J."/>
            <person name="Leebens-Mack J.H."/>
            <person name="Li F.W."/>
            <person name="Wang L."/>
        </authorList>
    </citation>
    <scope>NUCLEOTIDE SEQUENCE [LARGE SCALE GENOMIC DNA]</scope>
    <source>
        <strain evidence="2">cv. PW_Plant_1</strain>
    </source>
</reference>
<evidence type="ECO:0000313" key="2">
    <source>
        <dbReference type="Proteomes" id="UP001162992"/>
    </source>
</evidence>
<sequence>MSRAMASRGLWCYWTLILLYGIGLCAAFRPPRPYLLGGAASAAARRSMPLTKIRPFDTFYFTQVLDHFTFKDAVRHPEETFQQRYLVNQEFWHGAQKAGPIFLYCGNEGDIEWFAENTGFLFEIAPRLGALLIFPEHRYYGESMPFGNQERAYKNADSLSYLTTEQALADFATLITDFKKNLSAEASPVVAFGGSYGGMLAAWFRLKYPHIVIGALASSAPILQFENLVPNDIFNKIVSLDFKEESDACFDIVRNSWSAIEALAAEEGGLHILSAKFHLCREVCKAMTNLPDDFDILSRIFAGISVYYNFTGEVDCFDLSADPHGMSGWGWQACTEMIMPMSSNPNNSMVFPYGWDLQAYINGCLSTYNANARPNWAVTEFGGQDIKSVLRHFGSNIIFSNGLLDPWSGGSVLEDISSTIIAIITKEGAHHLDLRSSTKEDPGWLVDQRELEISKIRQWLGEFYETLIVI</sequence>
<keyword evidence="2" id="KW-1185">Reference proteome</keyword>
<dbReference type="EMBL" id="CM055097">
    <property type="protein sequence ID" value="KAJ7552456.1"/>
    <property type="molecule type" value="Genomic_DNA"/>
</dbReference>
<protein>
    <submittedName>
        <fullName evidence="1">Uncharacterized protein</fullName>
    </submittedName>
</protein>
<gene>
    <name evidence="1" type="ORF">O6H91_06G056100</name>
</gene>
<proteinExistence type="predicted"/>
<evidence type="ECO:0000313" key="1">
    <source>
        <dbReference type="EMBL" id="KAJ7552456.1"/>
    </source>
</evidence>
<comment type="caution">
    <text evidence="1">The sequence shown here is derived from an EMBL/GenBank/DDBJ whole genome shotgun (WGS) entry which is preliminary data.</text>
</comment>